<keyword evidence="2" id="KW-0436">Ligase</keyword>
<dbReference type="InterPro" id="IPR029062">
    <property type="entry name" value="Class_I_gatase-like"/>
</dbReference>
<accession>Q46SN5</accession>
<gene>
    <name evidence="2" type="ordered locus">Reut_B4499</name>
</gene>
<dbReference type="GO" id="GO:0016874">
    <property type="term" value="F:ligase activity"/>
    <property type="evidence" value="ECO:0007669"/>
    <property type="project" value="UniProtKB-KW"/>
</dbReference>
<dbReference type="Gene3D" id="3.40.50.880">
    <property type="match status" value="1"/>
</dbReference>
<protein>
    <submittedName>
        <fullName evidence="2">Biotin apo-protein ligase-related protein</fullName>
    </submittedName>
</protein>
<dbReference type="STRING" id="264198.Reut_B4499"/>
<sequence>MPLRGPRPPPKMSKPHILTYIDAGASDWTACLMRTIGQQLQSGTYEMRAVMASDIRHDPTLFDDAVMFVMPGGADLPYCAKLNGAPNARIRRFVEEGGVYLGICAGAYYACRELAFHAGTRGAICGSRELSFVDAVAVGSLPELTGGWLYDGTPRTAAAVELRTTGQLAGAPISAYTHYHGGCRFDFGKAPGAGTEVLAVYADIEDAPPAIVSSRVGRGRAILTGVHLEISEQEFEEVLRGHSDMEQHMHVCRKLAETGDARLEVFRQVLAHGGLTLA</sequence>
<feature type="domain" description="Biotin-protein ligase N-terminal" evidence="1">
    <location>
        <begin position="17"/>
        <end position="277"/>
    </location>
</feature>
<name>Q46SN5_CUPPJ</name>
<dbReference type="SUPFAM" id="SSF52317">
    <property type="entry name" value="Class I glutamine amidotransferase-like"/>
    <property type="match status" value="1"/>
</dbReference>
<dbReference type="InterPro" id="IPR015834">
    <property type="entry name" value="UCP016642"/>
</dbReference>
<dbReference type="InterPro" id="IPR019197">
    <property type="entry name" value="Biotin-prot_ligase_N"/>
</dbReference>
<dbReference type="PIRSF" id="PIRSF016642">
    <property type="entry name" value="UCP016642"/>
    <property type="match status" value="1"/>
</dbReference>
<reference evidence="2" key="1">
    <citation type="submission" date="2005-08" db="EMBL/GenBank/DDBJ databases">
        <title>Complete sequence of chromosome 2 of Ralstonia eutropha JMP134.</title>
        <authorList>
            <person name="Copeland A."/>
            <person name="Lucas S."/>
            <person name="Lapidus A."/>
            <person name="Barry K."/>
            <person name="Detter J.C."/>
            <person name="Glavina T."/>
            <person name="Hammon N."/>
            <person name="Israni S."/>
            <person name="Pitluck S."/>
            <person name="Goltsman E."/>
            <person name="Martinez M."/>
            <person name="Schmutz J."/>
            <person name="Larimer F."/>
            <person name="Land M."/>
            <person name="Lykidis A."/>
            <person name="Richardson P."/>
        </authorList>
    </citation>
    <scope>NUCLEOTIDE SEQUENCE [LARGE SCALE GENOMIC DNA]</scope>
    <source>
        <strain evidence="2">JMP134</strain>
    </source>
</reference>
<evidence type="ECO:0000313" key="2">
    <source>
        <dbReference type="EMBL" id="AAZ63849.1"/>
    </source>
</evidence>
<dbReference type="Pfam" id="PF09825">
    <property type="entry name" value="BPL_N"/>
    <property type="match status" value="1"/>
</dbReference>
<dbReference type="CDD" id="cd03144">
    <property type="entry name" value="GATase1_ScBLP_like"/>
    <property type="match status" value="1"/>
</dbReference>
<dbReference type="eggNOG" id="COG4285">
    <property type="taxonomic scope" value="Bacteria"/>
</dbReference>
<dbReference type="KEGG" id="reu:Reut_B4499"/>
<dbReference type="HOGENOM" id="CLU_006150_0_0_4"/>
<proteinExistence type="predicted"/>
<dbReference type="AlphaFoldDB" id="Q46SN5"/>
<evidence type="ECO:0000259" key="1">
    <source>
        <dbReference type="Pfam" id="PF09825"/>
    </source>
</evidence>
<organism evidence="2">
    <name type="scientific">Cupriavidus pinatubonensis (strain JMP 134 / LMG 1197)</name>
    <name type="common">Cupriavidus necator (strain JMP 134)</name>
    <dbReference type="NCBI Taxonomy" id="264198"/>
    <lineage>
        <taxon>Bacteria</taxon>
        <taxon>Pseudomonadati</taxon>
        <taxon>Pseudomonadota</taxon>
        <taxon>Betaproteobacteria</taxon>
        <taxon>Burkholderiales</taxon>
        <taxon>Burkholderiaceae</taxon>
        <taxon>Cupriavidus</taxon>
    </lineage>
</organism>
<dbReference type="EMBL" id="CP000091">
    <property type="protein sequence ID" value="AAZ63849.1"/>
    <property type="molecule type" value="Genomic_DNA"/>
</dbReference>